<dbReference type="SUPFAM" id="SSF55083">
    <property type="entry name" value="6-hydroxymethyl-7,8-dihydropterin pyrophosphokinase, HPPK"/>
    <property type="match status" value="1"/>
</dbReference>
<dbReference type="GO" id="GO:0046654">
    <property type="term" value="P:tetrahydrofolate biosynthetic process"/>
    <property type="evidence" value="ECO:0007669"/>
    <property type="project" value="UniProtKB-UniPathway"/>
</dbReference>
<dbReference type="NCBIfam" id="TIGR01498">
    <property type="entry name" value="folK"/>
    <property type="match status" value="1"/>
</dbReference>
<dbReference type="GO" id="GO:0016301">
    <property type="term" value="F:kinase activity"/>
    <property type="evidence" value="ECO:0007669"/>
    <property type="project" value="UniProtKB-KW"/>
</dbReference>
<dbReference type="AlphaFoldDB" id="A0A7C1GRC4"/>
<dbReference type="Gene3D" id="3.30.70.560">
    <property type="entry name" value="7,8-Dihydro-6-hydroxymethylpterin-pyrophosphokinase HPPK"/>
    <property type="match status" value="1"/>
</dbReference>
<comment type="caution">
    <text evidence="9">The sequence shown here is derived from an EMBL/GenBank/DDBJ whole genome shotgun (WGS) entry which is preliminary data.</text>
</comment>
<dbReference type="InterPro" id="IPR035907">
    <property type="entry name" value="Hppk_sf"/>
</dbReference>
<dbReference type="Pfam" id="PF01288">
    <property type="entry name" value="HPPK"/>
    <property type="match status" value="1"/>
</dbReference>
<dbReference type="GO" id="GO:0003848">
    <property type="term" value="F:2-amino-4-hydroxy-6-hydroxymethyldihydropteridine diphosphokinase activity"/>
    <property type="evidence" value="ECO:0007669"/>
    <property type="project" value="UniProtKB-EC"/>
</dbReference>
<feature type="domain" description="7,8-dihydro-6-hydroxymethylpterin-pyrophosphokinase" evidence="8">
    <location>
        <begin position="88"/>
        <end position="99"/>
    </location>
</feature>
<dbReference type="PROSITE" id="PS00794">
    <property type="entry name" value="HPPK"/>
    <property type="match status" value="1"/>
</dbReference>
<evidence type="ECO:0000313" key="9">
    <source>
        <dbReference type="EMBL" id="HDP76821.1"/>
    </source>
</evidence>
<organism evidence="9">
    <name type="scientific">Mesotoga infera</name>
    <dbReference type="NCBI Taxonomy" id="1236046"/>
    <lineage>
        <taxon>Bacteria</taxon>
        <taxon>Thermotogati</taxon>
        <taxon>Thermotogota</taxon>
        <taxon>Thermotogae</taxon>
        <taxon>Kosmotogales</taxon>
        <taxon>Kosmotogaceae</taxon>
        <taxon>Mesotoga</taxon>
    </lineage>
</organism>
<name>A0A7C1GRC4_9BACT</name>
<dbReference type="GO" id="GO:0046656">
    <property type="term" value="P:folic acid biosynthetic process"/>
    <property type="evidence" value="ECO:0007669"/>
    <property type="project" value="UniProtKB-KW"/>
</dbReference>
<dbReference type="GO" id="GO:0005524">
    <property type="term" value="F:ATP binding"/>
    <property type="evidence" value="ECO:0007669"/>
    <property type="project" value="UniProtKB-KW"/>
</dbReference>
<keyword evidence="4" id="KW-0547">Nucleotide-binding</keyword>
<dbReference type="PANTHER" id="PTHR43071">
    <property type="entry name" value="2-AMINO-4-HYDROXY-6-HYDROXYMETHYLDIHYDROPTERIDINE PYROPHOSPHOKINASE"/>
    <property type="match status" value="1"/>
</dbReference>
<keyword evidence="6" id="KW-0067">ATP-binding</keyword>
<sequence length="176" mass="20551">MESDLFLSFGSNVGDRLNYIVGAFKRLLEIGLSLSEVSSLYSTRPYGNTEQEEFLNCVGKFRHSGDPELFLRELKSVERAVGRVERFRWGPREIDIDILLFGDTILTTKELKIPHNDIIKRKFVLVPLLEIESEIRDPRDGVLFSDHLKRLGRDDWPRIFIKANSFRRLIEREVKK</sequence>
<dbReference type="InterPro" id="IPR000550">
    <property type="entry name" value="Hppk"/>
</dbReference>
<dbReference type="EC" id="2.7.6.3" evidence="2"/>
<evidence type="ECO:0000259" key="8">
    <source>
        <dbReference type="PROSITE" id="PS00794"/>
    </source>
</evidence>
<accession>A0A7C1GRC4</accession>
<keyword evidence="3 9" id="KW-0808">Transferase</keyword>
<evidence type="ECO:0000256" key="3">
    <source>
        <dbReference type="ARBA" id="ARBA00022679"/>
    </source>
</evidence>
<evidence type="ECO:0000256" key="5">
    <source>
        <dbReference type="ARBA" id="ARBA00022777"/>
    </source>
</evidence>
<comment type="pathway">
    <text evidence="1">Cofactor biosynthesis; tetrahydrofolate biosynthesis; 2-amino-4-hydroxy-6-hydroxymethyl-7,8-dihydropteridine diphosphate from 7,8-dihydroneopterin triphosphate: step 4/4.</text>
</comment>
<evidence type="ECO:0000256" key="1">
    <source>
        <dbReference type="ARBA" id="ARBA00005051"/>
    </source>
</evidence>
<evidence type="ECO:0000256" key="4">
    <source>
        <dbReference type="ARBA" id="ARBA00022741"/>
    </source>
</evidence>
<keyword evidence="7" id="KW-0289">Folate biosynthesis</keyword>
<dbReference type="UniPathway" id="UPA00077">
    <property type="reaction ID" value="UER00155"/>
</dbReference>
<protein>
    <recommendedName>
        <fullName evidence="2">2-amino-4-hydroxy-6-hydroxymethyldihydropteridine diphosphokinase</fullName>
        <ecNumber evidence="2">2.7.6.3</ecNumber>
    </recommendedName>
</protein>
<proteinExistence type="predicted"/>
<dbReference type="EMBL" id="DSBT01000046">
    <property type="protein sequence ID" value="HDP76821.1"/>
    <property type="molecule type" value="Genomic_DNA"/>
</dbReference>
<evidence type="ECO:0000256" key="7">
    <source>
        <dbReference type="ARBA" id="ARBA00022909"/>
    </source>
</evidence>
<keyword evidence="5" id="KW-0418">Kinase</keyword>
<dbReference type="PANTHER" id="PTHR43071:SF1">
    <property type="entry name" value="2-AMINO-4-HYDROXY-6-HYDROXYMETHYLDIHYDROPTERIDINE PYROPHOSPHOKINASE"/>
    <property type="match status" value="1"/>
</dbReference>
<gene>
    <name evidence="9" type="primary">folK</name>
    <name evidence="9" type="ORF">ENN47_01270</name>
</gene>
<reference evidence="9" key="1">
    <citation type="journal article" date="2020" name="mSystems">
        <title>Genome- and Community-Level Interaction Insights into Carbon Utilization and Element Cycling Functions of Hydrothermarchaeota in Hydrothermal Sediment.</title>
        <authorList>
            <person name="Zhou Z."/>
            <person name="Liu Y."/>
            <person name="Xu W."/>
            <person name="Pan J."/>
            <person name="Luo Z.H."/>
            <person name="Li M."/>
        </authorList>
    </citation>
    <scope>NUCLEOTIDE SEQUENCE [LARGE SCALE GENOMIC DNA]</scope>
    <source>
        <strain evidence="9">SpSt-1179</strain>
    </source>
</reference>
<evidence type="ECO:0000256" key="2">
    <source>
        <dbReference type="ARBA" id="ARBA00013253"/>
    </source>
</evidence>
<dbReference type="CDD" id="cd00483">
    <property type="entry name" value="HPPK"/>
    <property type="match status" value="1"/>
</dbReference>
<evidence type="ECO:0000256" key="6">
    <source>
        <dbReference type="ARBA" id="ARBA00022840"/>
    </source>
</evidence>
<dbReference type="Proteomes" id="UP000886198">
    <property type="component" value="Unassembled WGS sequence"/>
</dbReference>